<sequence>MTDIQVRRALVRRAGADDAESLVRLRGLMLAAMGNDIGGPDAPWRKTALDWFAEQLATPDTFAAYVVDDPNAGVVAGAAGNVYVHPPGPRDLTTIRGHLYNVSTEPAFRRRGLARACVVALMDWFRDETGVGQVELHASDDGIELYRGLGFIESTYPTLRFRTTRA</sequence>
<organism evidence="2 3">
    <name type="scientific">Kribbella shirazensis</name>
    <dbReference type="NCBI Taxonomy" id="1105143"/>
    <lineage>
        <taxon>Bacteria</taxon>
        <taxon>Bacillati</taxon>
        <taxon>Actinomycetota</taxon>
        <taxon>Actinomycetes</taxon>
        <taxon>Propionibacteriales</taxon>
        <taxon>Kribbellaceae</taxon>
        <taxon>Kribbella</taxon>
    </lineage>
</organism>
<keyword evidence="2" id="KW-0687">Ribonucleoprotein</keyword>
<comment type="caution">
    <text evidence="2">The sequence shown here is derived from an EMBL/GenBank/DDBJ whole genome shotgun (WGS) entry which is preliminary data.</text>
</comment>
<protein>
    <submittedName>
        <fullName evidence="2">Ribosomal protein S18 acetylase RimI-like enzyme</fullName>
    </submittedName>
</protein>
<dbReference type="RefSeq" id="WP_167204425.1">
    <property type="nucleotide sequence ID" value="NZ_JAASRO010000001.1"/>
</dbReference>
<dbReference type="SUPFAM" id="SSF55729">
    <property type="entry name" value="Acyl-CoA N-acyltransferases (Nat)"/>
    <property type="match status" value="1"/>
</dbReference>
<dbReference type="InterPro" id="IPR016181">
    <property type="entry name" value="Acyl_CoA_acyltransferase"/>
</dbReference>
<evidence type="ECO:0000313" key="3">
    <source>
        <dbReference type="Proteomes" id="UP000555407"/>
    </source>
</evidence>
<reference evidence="2 3" key="1">
    <citation type="submission" date="2020-03" db="EMBL/GenBank/DDBJ databases">
        <title>Sequencing the genomes of 1000 actinobacteria strains.</title>
        <authorList>
            <person name="Klenk H.-P."/>
        </authorList>
    </citation>
    <scope>NUCLEOTIDE SEQUENCE [LARGE SCALE GENOMIC DNA]</scope>
    <source>
        <strain evidence="2 3">DSM 45490</strain>
    </source>
</reference>
<dbReference type="Proteomes" id="UP000555407">
    <property type="component" value="Unassembled WGS sequence"/>
</dbReference>
<feature type="domain" description="N-acetyltransferase" evidence="1">
    <location>
        <begin position="9"/>
        <end position="166"/>
    </location>
</feature>
<proteinExistence type="predicted"/>
<evidence type="ECO:0000313" key="2">
    <source>
        <dbReference type="EMBL" id="NIK55615.1"/>
    </source>
</evidence>
<dbReference type="GO" id="GO:0016747">
    <property type="term" value="F:acyltransferase activity, transferring groups other than amino-acyl groups"/>
    <property type="evidence" value="ECO:0007669"/>
    <property type="project" value="InterPro"/>
</dbReference>
<dbReference type="Gene3D" id="3.40.630.30">
    <property type="match status" value="1"/>
</dbReference>
<gene>
    <name evidence="2" type="ORF">BJY22_001332</name>
</gene>
<name>A0A7X5V6Q3_9ACTN</name>
<dbReference type="InterPro" id="IPR000182">
    <property type="entry name" value="GNAT_dom"/>
</dbReference>
<dbReference type="CDD" id="cd04301">
    <property type="entry name" value="NAT_SF"/>
    <property type="match status" value="1"/>
</dbReference>
<evidence type="ECO:0000259" key="1">
    <source>
        <dbReference type="PROSITE" id="PS51186"/>
    </source>
</evidence>
<dbReference type="AlphaFoldDB" id="A0A7X5V6Q3"/>
<dbReference type="PROSITE" id="PS51186">
    <property type="entry name" value="GNAT"/>
    <property type="match status" value="1"/>
</dbReference>
<dbReference type="EMBL" id="JAASRO010000001">
    <property type="protein sequence ID" value="NIK55615.1"/>
    <property type="molecule type" value="Genomic_DNA"/>
</dbReference>
<keyword evidence="3" id="KW-1185">Reference proteome</keyword>
<dbReference type="GO" id="GO:0005840">
    <property type="term" value="C:ribosome"/>
    <property type="evidence" value="ECO:0007669"/>
    <property type="project" value="UniProtKB-KW"/>
</dbReference>
<accession>A0A7X5V6Q3</accession>
<dbReference type="Pfam" id="PF00583">
    <property type="entry name" value="Acetyltransf_1"/>
    <property type="match status" value="1"/>
</dbReference>
<keyword evidence="2" id="KW-0689">Ribosomal protein</keyword>